<evidence type="ECO:0000256" key="3">
    <source>
        <dbReference type="ARBA" id="ARBA00023163"/>
    </source>
</evidence>
<name>A0ABY6YZZ6_9BACL</name>
<dbReference type="Pfam" id="PF07729">
    <property type="entry name" value="FCD"/>
    <property type="match status" value="1"/>
</dbReference>
<keyword evidence="2" id="KW-0238">DNA-binding</keyword>
<keyword evidence="3" id="KW-0804">Transcription</keyword>
<keyword evidence="6" id="KW-1185">Reference proteome</keyword>
<evidence type="ECO:0000256" key="1">
    <source>
        <dbReference type="ARBA" id="ARBA00023015"/>
    </source>
</evidence>
<keyword evidence="1" id="KW-0805">Transcription regulation</keyword>
<sequence>MQSHYDANDLISYADCNAILHKTLIRTANHITATRILDTLHSQSVRFQYRTNLSRGRPQKSLGEHRAIVEAVNRHNPQGAEQATREHLSGVLMSLRDVFKGTSRVGNLGRI</sequence>
<evidence type="ECO:0000313" key="6">
    <source>
        <dbReference type="Proteomes" id="UP001164803"/>
    </source>
</evidence>
<dbReference type="InterPro" id="IPR011711">
    <property type="entry name" value="GntR_C"/>
</dbReference>
<dbReference type="EMBL" id="CP104064">
    <property type="protein sequence ID" value="WAH35691.1"/>
    <property type="molecule type" value="Genomic_DNA"/>
</dbReference>
<dbReference type="Proteomes" id="UP001164803">
    <property type="component" value="Chromosome"/>
</dbReference>
<protein>
    <submittedName>
        <fullName evidence="5">FCD domain-containing protein</fullName>
    </submittedName>
</protein>
<dbReference type="SUPFAM" id="SSF48008">
    <property type="entry name" value="GntR ligand-binding domain-like"/>
    <property type="match status" value="1"/>
</dbReference>
<feature type="domain" description="GntR C-terminal" evidence="4">
    <location>
        <begin position="1"/>
        <end position="89"/>
    </location>
</feature>
<accession>A0ABY6YZZ6</accession>
<evidence type="ECO:0000313" key="5">
    <source>
        <dbReference type="EMBL" id="WAH35691.1"/>
    </source>
</evidence>
<dbReference type="Gene3D" id="1.20.120.530">
    <property type="entry name" value="GntR ligand-binding domain-like"/>
    <property type="match status" value="1"/>
</dbReference>
<dbReference type="InterPro" id="IPR008920">
    <property type="entry name" value="TF_FadR/GntR_C"/>
</dbReference>
<proteinExistence type="predicted"/>
<organism evidence="5 6">
    <name type="scientific">Alicyclobacillus dauci</name>
    <dbReference type="NCBI Taxonomy" id="1475485"/>
    <lineage>
        <taxon>Bacteria</taxon>
        <taxon>Bacillati</taxon>
        <taxon>Bacillota</taxon>
        <taxon>Bacilli</taxon>
        <taxon>Bacillales</taxon>
        <taxon>Alicyclobacillaceae</taxon>
        <taxon>Alicyclobacillus</taxon>
    </lineage>
</organism>
<reference evidence="5" key="1">
    <citation type="submission" date="2022-08" db="EMBL/GenBank/DDBJ databases">
        <title>Alicyclobacillus dauci DSM2870, complete genome.</title>
        <authorList>
            <person name="Wang Q."/>
            <person name="Cai R."/>
            <person name="Wang Z."/>
        </authorList>
    </citation>
    <scope>NUCLEOTIDE SEQUENCE</scope>
    <source>
        <strain evidence="5">DSM 28700</strain>
    </source>
</reference>
<evidence type="ECO:0000259" key="4">
    <source>
        <dbReference type="Pfam" id="PF07729"/>
    </source>
</evidence>
<evidence type="ECO:0000256" key="2">
    <source>
        <dbReference type="ARBA" id="ARBA00023125"/>
    </source>
</evidence>
<gene>
    <name evidence="5" type="ORF">NZD86_15600</name>
</gene>